<dbReference type="AlphaFoldDB" id="A0A0A8XQD9"/>
<accession>A0A0A8XQD9</accession>
<dbReference type="EMBL" id="GBRH01281836">
    <property type="protein sequence ID" value="JAD16059.1"/>
    <property type="molecule type" value="Transcribed_RNA"/>
</dbReference>
<protein>
    <submittedName>
        <fullName evidence="2">Uncharacterized protein</fullName>
    </submittedName>
</protein>
<evidence type="ECO:0000256" key="1">
    <source>
        <dbReference type="SAM" id="Phobius"/>
    </source>
</evidence>
<proteinExistence type="predicted"/>
<reference evidence="2" key="1">
    <citation type="submission" date="2014-09" db="EMBL/GenBank/DDBJ databases">
        <authorList>
            <person name="Magalhaes I.L.F."/>
            <person name="Oliveira U."/>
            <person name="Santos F.R."/>
            <person name="Vidigal T.H.D.A."/>
            <person name="Brescovit A.D."/>
            <person name="Santos A.J."/>
        </authorList>
    </citation>
    <scope>NUCLEOTIDE SEQUENCE</scope>
    <source>
        <tissue evidence="2">Shoot tissue taken approximately 20 cm above the soil surface</tissue>
    </source>
</reference>
<name>A0A0A8XQD9_ARUDO</name>
<sequence>MLKIAQQVMLNNCSQTRQENFGCLGCIVIEACRCPGDSVMNGGSESTSDMAMMHICMLLYYYLSGIMRDKYMSKPVDIALRSSTCSKPCLQLCAILFTTINMAMHFFFRKKS</sequence>
<evidence type="ECO:0000313" key="2">
    <source>
        <dbReference type="EMBL" id="JAD16059.1"/>
    </source>
</evidence>
<feature type="transmembrane region" description="Helical" evidence="1">
    <location>
        <begin position="89"/>
        <end position="108"/>
    </location>
</feature>
<keyword evidence="1" id="KW-0472">Membrane</keyword>
<reference evidence="2" key="2">
    <citation type="journal article" date="2015" name="Data Brief">
        <title>Shoot transcriptome of the giant reed, Arundo donax.</title>
        <authorList>
            <person name="Barrero R.A."/>
            <person name="Guerrero F.D."/>
            <person name="Moolhuijzen P."/>
            <person name="Goolsby J.A."/>
            <person name="Tidwell J."/>
            <person name="Bellgard S.E."/>
            <person name="Bellgard M.I."/>
        </authorList>
    </citation>
    <scope>NUCLEOTIDE SEQUENCE</scope>
    <source>
        <tissue evidence="2">Shoot tissue taken approximately 20 cm above the soil surface</tissue>
    </source>
</reference>
<feature type="transmembrane region" description="Helical" evidence="1">
    <location>
        <begin position="50"/>
        <end position="68"/>
    </location>
</feature>
<keyword evidence="1" id="KW-1133">Transmembrane helix</keyword>
<organism evidence="2">
    <name type="scientific">Arundo donax</name>
    <name type="common">Giant reed</name>
    <name type="synonym">Donax arundinaceus</name>
    <dbReference type="NCBI Taxonomy" id="35708"/>
    <lineage>
        <taxon>Eukaryota</taxon>
        <taxon>Viridiplantae</taxon>
        <taxon>Streptophyta</taxon>
        <taxon>Embryophyta</taxon>
        <taxon>Tracheophyta</taxon>
        <taxon>Spermatophyta</taxon>
        <taxon>Magnoliopsida</taxon>
        <taxon>Liliopsida</taxon>
        <taxon>Poales</taxon>
        <taxon>Poaceae</taxon>
        <taxon>PACMAD clade</taxon>
        <taxon>Arundinoideae</taxon>
        <taxon>Arundineae</taxon>
        <taxon>Arundo</taxon>
    </lineage>
</organism>
<keyword evidence="1" id="KW-0812">Transmembrane</keyword>